<proteinExistence type="predicted"/>
<dbReference type="SUPFAM" id="SSF53955">
    <property type="entry name" value="Lysozyme-like"/>
    <property type="match status" value="1"/>
</dbReference>
<dbReference type="AlphaFoldDB" id="A0A382YX81"/>
<feature type="non-terminal residue" evidence="3">
    <location>
        <position position="233"/>
    </location>
</feature>
<reference evidence="3" key="1">
    <citation type="submission" date="2018-05" db="EMBL/GenBank/DDBJ databases">
        <authorList>
            <person name="Lanie J.A."/>
            <person name="Ng W.-L."/>
            <person name="Kazmierczak K.M."/>
            <person name="Andrzejewski T.M."/>
            <person name="Davidsen T.M."/>
            <person name="Wayne K.J."/>
            <person name="Tettelin H."/>
            <person name="Glass J.I."/>
            <person name="Rusch D."/>
            <person name="Podicherti R."/>
            <person name="Tsui H.-C.T."/>
            <person name="Winkler M.E."/>
        </authorList>
    </citation>
    <scope>NUCLEOTIDE SEQUENCE</scope>
</reference>
<feature type="compositionally biased region" description="Polar residues" evidence="1">
    <location>
        <begin position="24"/>
        <end position="43"/>
    </location>
</feature>
<dbReference type="InterPro" id="IPR023346">
    <property type="entry name" value="Lysozyme-like_dom_sf"/>
</dbReference>
<dbReference type="PANTHER" id="PTHR37423:SF2">
    <property type="entry name" value="MEMBRANE-BOUND LYTIC MUREIN TRANSGLYCOSYLASE C"/>
    <property type="match status" value="1"/>
</dbReference>
<dbReference type="CDD" id="cd00254">
    <property type="entry name" value="LT-like"/>
    <property type="match status" value="1"/>
</dbReference>
<feature type="domain" description="Transglycosylase SLT" evidence="2">
    <location>
        <begin position="136"/>
        <end position="223"/>
    </location>
</feature>
<dbReference type="Gene3D" id="1.10.530.10">
    <property type="match status" value="1"/>
</dbReference>
<name>A0A382YX81_9ZZZZ</name>
<gene>
    <name evidence="3" type="ORF">METZ01_LOCUS440564</name>
</gene>
<dbReference type="Pfam" id="PF01464">
    <property type="entry name" value="SLT"/>
    <property type="match status" value="1"/>
</dbReference>
<evidence type="ECO:0000256" key="1">
    <source>
        <dbReference type="SAM" id="MobiDB-lite"/>
    </source>
</evidence>
<protein>
    <recommendedName>
        <fullName evidence="2">Transglycosylase SLT domain-containing protein</fullName>
    </recommendedName>
</protein>
<dbReference type="InterPro" id="IPR008258">
    <property type="entry name" value="Transglycosylase_SLT_dom_1"/>
</dbReference>
<dbReference type="EMBL" id="UINC01179167">
    <property type="protein sequence ID" value="SVD87710.1"/>
    <property type="molecule type" value="Genomic_DNA"/>
</dbReference>
<feature type="region of interest" description="Disordered" evidence="1">
    <location>
        <begin position="1"/>
        <end position="43"/>
    </location>
</feature>
<sequence length="233" mass="25378">MANEDYSLRSNEELIQALTPKFDTPTNGNGQNTAVASPPRTNGLSQEELLKAQNFQNKAIALQNFQNKAIQAKALKEANEAFSKNLSIVPPISLPDSGFQFREEPSTDVALPKTPTEEDMLKPLGPQPPDPALVQLADQAALTNNVPQAIFKQLIKQESSWNPRAQSNAGAMGLGQFMPDTATKDMGLTLDKEGGPGSVWHPESNLNASAKYLRAGFDRYTKQGFSPIEAWKI</sequence>
<evidence type="ECO:0000259" key="2">
    <source>
        <dbReference type="Pfam" id="PF01464"/>
    </source>
</evidence>
<dbReference type="PANTHER" id="PTHR37423">
    <property type="entry name" value="SOLUBLE LYTIC MUREIN TRANSGLYCOSYLASE-RELATED"/>
    <property type="match status" value="1"/>
</dbReference>
<feature type="compositionally biased region" description="Basic and acidic residues" evidence="1">
    <location>
        <begin position="1"/>
        <end position="12"/>
    </location>
</feature>
<accession>A0A382YX81</accession>
<organism evidence="3">
    <name type="scientific">marine metagenome</name>
    <dbReference type="NCBI Taxonomy" id="408172"/>
    <lineage>
        <taxon>unclassified sequences</taxon>
        <taxon>metagenomes</taxon>
        <taxon>ecological metagenomes</taxon>
    </lineage>
</organism>
<evidence type="ECO:0000313" key="3">
    <source>
        <dbReference type="EMBL" id="SVD87710.1"/>
    </source>
</evidence>